<feature type="transmembrane region" description="Helical" evidence="7">
    <location>
        <begin position="684"/>
        <end position="701"/>
    </location>
</feature>
<feature type="domain" description="Major facilitator superfamily associated" evidence="8">
    <location>
        <begin position="80"/>
        <end position="777"/>
    </location>
</feature>
<dbReference type="GO" id="GO:0016020">
    <property type="term" value="C:membrane"/>
    <property type="evidence" value="ECO:0007669"/>
    <property type="project" value="UniProtKB-SubCell"/>
</dbReference>
<evidence type="ECO:0000256" key="4">
    <source>
        <dbReference type="ARBA" id="ARBA00022989"/>
    </source>
</evidence>
<dbReference type="CDD" id="cd17335">
    <property type="entry name" value="MFS_MFSD6"/>
    <property type="match status" value="1"/>
</dbReference>
<evidence type="ECO:0000256" key="3">
    <source>
        <dbReference type="ARBA" id="ARBA00022692"/>
    </source>
</evidence>
<feature type="transmembrane region" description="Helical" evidence="7">
    <location>
        <begin position="777"/>
        <end position="795"/>
    </location>
</feature>
<keyword evidence="10" id="KW-1185">Reference proteome</keyword>
<gene>
    <name evidence="9" type="ORF">X777_15439</name>
</gene>
<evidence type="ECO:0000256" key="7">
    <source>
        <dbReference type="SAM" id="Phobius"/>
    </source>
</evidence>
<organism evidence="9 10">
    <name type="scientific">Ooceraea biroi</name>
    <name type="common">Clonal raider ant</name>
    <name type="synonym">Cerapachys biroi</name>
    <dbReference type="NCBI Taxonomy" id="2015173"/>
    <lineage>
        <taxon>Eukaryota</taxon>
        <taxon>Metazoa</taxon>
        <taxon>Ecdysozoa</taxon>
        <taxon>Arthropoda</taxon>
        <taxon>Hexapoda</taxon>
        <taxon>Insecta</taxon>
        <taxon>Pterygota</taxon>
        <taxon>Neoptera</taxon>
        <taxon>Endopterygota</taxon>
        <taxon>Hymenoptera</taxon>
        <taxon>Apocrita</taxon>
        <taxon>Aculeata</taxon>
        <taxon>Formicoidea</taxon>
        <taxon>Formicidae</taxon>
        <taxon>Dorylinae</taxon>
        <taxon>Ooceraea</taxon>
    </lineage>
</organism>
<dbReference type="InterPro" id="IPR036259">
    <property type="entry name" value="MFS_trans_sf"/>
</dbReference>
<dbReference type="Pfam" id="PF12832">
    <property type="entry name" value="MFS_1_like"/>
    <property type="match status" value="1"/>
</dbReference>
<dbReference type="PANTHER" id="PTHR16172">
    <property type="entry name" value="MAJOR FACILITATOR SUPERFAMILY DOMAIN-CONTAINING PROTEIN 6-LIKE"/>
    <property type="match status" value="1"/>
</dbReference>
<evidence type="ECO:0000256" key="6">
    <source>
        <dbReference type="SAM" id="MobiDB-lite"/>
    </source>
</evidence>
<feature type="compositionally biased region" description="Polar residues" evidence="6">
    <location>
        <begin position="15"/>
        <end position="25"/>
    </location>
</feature>
<dbReference type="Proteomes" id="UP000053097">
    <property type="component" value="Unassembled WGS sequence"/>
</dbReference>
<feature type="transmembrane region" description="Helical" evidence="7">
    <location>
        <begin position="144"/>
        <end position="163"/>
    </location>
</feature>
<feature type="transmembrane region" description="Helical" evidence="7">
    <location>
        <begin position="438"/>
        <end position="467"/>
    </location>
</feature>
<feature type="transmembrane region" description="Helical" evidence="7">
    <location>
        <begin position="654"/>
        <end position="672"/>
    </location>
</feature>
<sequence length="940" mass="105483">MQNYGHEDYDYGVSNDASAQPTSRVLPQVPQPSARPMVDPSAEGEVDPTLYPQPKEATHKIRGKSDILEYLFGAVDQELLTVKTFYFFFYSAFGSLFPLMGIYFKQMGMNAGQCGLLIGLRPFIEFLSAPFWGSLADRWQKGKLILLASLSCWIIFTLPLGFIQPPPTSCIVKKNDTRYYLEASNREQRIAKRSINLEKLYYPENEKDEYLEVASNVVFERLRRSTDDNEVSDYTKKLNSLKKVGTFESYNIGNIRAFDGSIMQESNRIKRQAPVTDESNIEDLKLVYNDGDQDAKTFDMEMLQQKNRPADILEYKRFMKNEPIADRAVPKKAYVHTKTRVKQPPEKIMVKRDVEKKLVFLHEDDAIEIENEEENKQSMDMPLMRSRRSIRTFHGSIGKLSPLSVTDAANYNEQINKGWVKPLFSSIVYRLPDIQKTFFLLLLLVIVGEFFSAPAITLADSAVITLLGEDADRYGHQRMFGSLGWGLAMFFVGIALDYSTAFPDHPCKPDEREKNYTICFAIFSVLMGAALITATQINFKYEAAPSESEVAKPPVEPTREEQLQSQLSQQLNLPGLQDSSAVVTPKPAPPEGKTKMFAQTTKEIPEWVTVMKQFKDLKCASFLFVAWFMGFGIGLIFTFLFWHLQDYGGSPTLFGVASVINHISEIFAYFFSFKLIRQIGHVKVLCLGLGGNVLRFLYISWLTNPWWVLPFEFIQGITHAAVWAACCSYIAHNTPPQLRSSAQGVLQGLHHGLGRGCGAVIGGMFVAVYGTTATFRAYGLICIIVLAVFVFINFYRKDTGFVSELPQTEDPHHVAEATHLAPHGVPSNAIPRALSSTRLHELANQDAGYGATYQIGGNLAVPGTNGGPGNPSNPFLNGGGGGEGGYNYGMTGKGEDEYIRRSFQIYNEVVGREYDVVKPTVQLHAQQPCTNPFHQHDYDW</sequence>
<keyword evidence="3 7" id="KW-0812">Transmembrane</keyword>
<accession>A0A026VW18</accession>
<keyword evidence="5 7" id="KW-0472">Membrane</keyword>
<feature type="transmembrane region" description="Helical" evidence="7">
    <location>
        <begin position="621"/>
        <end position="642"/>
    </location>
</feature>
<dbReference type="STRING" id="2015173.A0A026VW18"/>
<comment type="similarity">
    <text evidence="2">Belongs to the major facilitator superfamily. MFSD6 family.</text>
</comment>
<feature type="region of interest" description="Disordered" evidence="6">
    <location>
        <begin position="1"/>
        <end position="55"/>
    </location>
</feature>
<evidence type="ECO:0000256" key="1">
    <source>
        <dbReference type="ARBA" id="ARBA00004141"/>
    </source>
</evidence>
<proteinExistence type="inferred from homology"/>
<evidence type="ECO:0000256" key="2">
    <source>
        <dbReference type="ARBA" id="ARBA00005241"/>
    </source>
</evidence>
<dbReference type="Gene3D" id="1.20.1250.20">
    <property type="entry name" value="MFS general substrate transporter like domains"/>
    <property type="match status" value="3"/>
</dbReference>
<name>A0A026VW18_OOCBI</name>
<comment type="subcellular location">
    <subcellularLocation>
        <location evidence="1">Membrane</location>
        <topology evidence="1">Multi-pass membrane protein</topology>
    </subcellularLocation>
</comment>
<protein>
    <submittedName>
        <fullName evidence="9">Major facilitator superfamily domain-containing protein</fullName>
    </submittedName>
</protein>
<reference evidence="9 10" key="1">
    <citation type="journal article" date="2014" name="Curr. Biol.">
        <title>The genome of the clonal raider ant Cerapachys biroi.</title>
        <authorList>
            <person name="Oxley P.R."/>
            <person name="Ji L."/>
            <person name="Fetter-Pruneda I."/>
            <person name="McKenzie S.K."/>
            <person name="Li C."/>
            <person name="Hu H."/>
            <person name="Zhang G."/>
            <person name="Kronauer D.J."/>
        </authorList>
    </citation>
    <scope>NUCLEOTIDE SEQUENCE [LARGE SCALE GENOMIC DNA]</scope>
</reference>
<feature type="transmembrane region" description="Helical" evidence="7">
    <location>
        <begin position="479"/>
        <end position="496"/>
    </location>
</feature>
<dbReference type="EMBL" id="KK107796">
    <property type="protein sequence ID" value="EZA47691.1"/>
    <property type="molecule type" value="Genomic_DNA"/>
</dbReference>
<feature type="transmembrane region" description="Helical" evidence="7">
    <location>
        <begin position="516"/>
        <end position="534"/>
    </location>
</feature>
<dbReference type="PANTHER" id="PTHR16172:SF2">
    <property type="entry name" value="MAJOR FACILITATOR SUPERFAMILY DOMAIN-CONTAINING PROTEIN 6"/>
    <property type="match status" value="1"/>
</dbReference>
<feature type="transmembrane region" description="Helical" evidence="7">
    <location>
        <begin position="85"/>
        <end position="104"/>
    </location>
</feature>
<dbReference type="InterPro" id="IPR051717">
    <property type="entry name" value="MFS_MFSD6"/>
</dbReference>
<dbReference type="InterPro" id="IPR024989">
    <property type="entry name" value="MFS_assoc_dom"/>
</dbReference>
<keyword evidence="4 7" id="KW-1133">Transmembrane helix</keyword>
<evidence type="ECO:0000259" key="8">
    <source>
        <dbReference type="Pfam" id="PF12832"/>
    </source>
</evidence>
<evidence type="ECO:0000313" key="9">
    <source>
        <dbReference type="EMBL" id="EZA47691.1"/>
    </source>
</evidence>
<evidence type="ECO:0000313" key="10">
    <source>
        <dbReference type="Proteomes" id="UP000053097"/>
    </source>
</evidence>
<dbReference type="AlphaFoldDB" id="A0A026VW18"/>
<evidence type="ECO:0000256" key="5">
    <source>
        <dbReference type="ARBA" id="ARBA00023136"/>
    </source>
</evidence>
<dbReference type="SUPFAM" id="SSF103473">
    <property type="entry name" value="MFS general substrate transporter"/>
    <property type="match status" value="2"/>
</dbReference>
<dbReference type="OMA" id="ANQHNPF"/>